<dbReference type="SUPFAM" id="SSF57850">
    <property type="entry name" value="RING/U-box"/>
    <property type="match status" value="1"/>
</dbReference>
<dbReference type="GO" id="GO:0005684">
    <property type="term" value="C:U2-type spliceosomal complex"/>
    <property type="evidence" value="ECO:0007669"/>
    <property type="project" value="TreeGrafter"/>
</dbReference>
<dbReference type="GO" id="GO:0034247">
    <property type="term" value="P:snoRNA splicing"/>
    <property type="evidence" value="ECO:0007669"/>
    <property type="project" value="TreeGrafter"/>
</dbReference>
<dbReference type="SMART" id="SM00184">
    <property type="entry name" value="RING"/>
    <property type="match status" value="1"/>
</dbReference>
<keyword evidence="3 4" id="KW-0862">Zinc</keyword>
<dbReference type="InterPro" id="IPR039971">
    <property type="entry name" value="CWC24-like"/>
</dbReference>
<name>A0A7S2ZZL0_9RHOD</name>
<protein>
    <recommendedName>
        <fullName evidence="9">Pre-mRNA-splicing factor CWC24</fullName>
    </recommendedName>
</protein>
<evidence type="ECO:0000256" key="1">
    <source>
        <dbReference type="ARBA" id="ARBA00022723"/>
    </source>
</evidence>
<dbReference type="SMART" id="SM00356">
    <property type="entry name" value="ZnF_C3H1"/>
    <property type="match status" value="1"/>
</dbReference>
<accession>A0A7S2ZZL0</accession>
<feature type="zinc finger region" description="C3H1-type" evidence="4">
    <location>
        <begin position="120"/>
        <end position="148"/>
    </location>
</feature>
<evidence type="ECO:0000256" key="5">
    <source>
        <dbReference type="SAM" id="MobiDB-lite"/>
    </source>
</evidence>
<dbReference type="CDD" id="cd16539">
    <property type="entry name" value="RING-HC_RNF113A_B"/>
    <property type="match status" value="1"/>
</dbReference>
<proteinExistence type="predicted"/>
<dbReference type="SUPFAM" id="SSF90229">
    <property type="entry name" value="CCCH zinc finger"/>
    <property type="match status" value="1"/>
</dbReference>
<feature type="domain" description="C3H1-type" evidence="7">
    <location>
        <begin position="120"/>
        <end position="148"/>
    </location>
</feature>
<dbReference type="InterPro" id="IPR013083">
    <property type="entry name" value="Znf_RING/FYVE/PHD"/>
</dbReference>
<dbReference type="PROSITE" id="PS50103">
    <property type="entry name" value="ZF_C3H1"/>
    <property type="match status" value="1"/>
</dbReference>
<dbReference type="InterPro" id="IPR000571">
    <property type="entry name" value="Znf_CCCH"/>
</dbReference>
<dbReference type="GO" id="GO:0008270">
    <property type="term" value="F:zinc ion binding"/>
    <property type="evidence" value="ECO:0007669"/>
    <property type="project" value="UniProtKB-KW"/>
</dbReference>
<dbReference type="PROSITE" id="PS50089">
    <property type="entry name" value="ZF_RING_2"/>
    <property type="match status" value="1"/>
</dbReference>
<dbReference type="PANTHER" id="PTHR12930">
    <property type="entry name" value="ZINC FINGER PROTEIN 183"/>
    <property type="match status" value="1"/>
</dbReference>
<feature type="compositionally biased region" description="Basic and acidic residues" evidence="5">
    <location>
        <begin position="46"/>
        <end position="68"/>
    </location>
</feature>
<gene>
    <name evidence="8" type="ORF">RMAR00112_LOCUS22720</name>
</gene>
<evidence type="ECO:0000313" key="8">
    <source>
        <dbReference type="EMBL" id="CAE0054691.1"/>
    </source>
</evidence>
<evidence type="ECO:0000259" key="6">
    <source>
        <dbReference type="PROSITE" id="PS50089"/>
    </source>
</evidence>
<dbReference type="Pfam" id="PF00642">
    <property type="entry name" value="zf-CCCH"/>
    <property type="match status" value="1"/>
</dbReference>
<feature type="region of interest" description="Disordered" evidence="5">
    <location>
        <begin position="1"/>
        <end position="111"/>
    </location>
</feature>
<dbReference type="Gene3D" id="3.30.40.10">
    <property type="entry name" value="Zinc/RING finger domain, C3HC4 (zinc finger)"/>
    <property type="match status" value="1"/>
</dbReference>
<feature type="compositionally biased region" description="Basic residues" evidence="5">
    <location>
        <begin position="9"/>
        <end position="20"/>
    </location>
</feature>
<dbReference type="PANTHER" id="PTHR12930:SF0">
    <property type="entry name" value="RING FINGER PROTEIN 113B"/>
    <property type="match status" value="1"/>
</dbReference>
<sequence>MVEEERIVVFRKGKTRKRGRKTDLDVGKGAGSEEEDETAVGDGLPDGEKRRGRGKQEVKKDVEDRRYVASETAVPFGADDQGATAVDLSTLDEKPSTGTVKRSYGPKKAPSNLRASVRFDYQPDICKDYKETGFCGFGDACIFLHDRGDYKSGWQLEKEWDEANAKKKLKLKSGKTDQDDDIEDQQKADVKKGKQELPFACFICRKPFIRPIVTLCQHYFDEKCALDRFSTDPTCAVCGKDTKGAFNVAKKLVAQQNKS</sequence>
<dbReference type="InterPro" id="IPR001841">
    <property type="entry name" value="Znf_RING"/>
</dbReference>
<keyword evidence="2 4" id="KW-0863">Zinc-finger</keyword>
<keyword evidence="1 4" id="KW-0479">Metal-binding</keyword>
<organism evidence="8">
    <name type="scientific">Rhodosorus marinus</name>
    <dbReference type="NCBI Taxonomy" id="101924"/>
    <lineage>
        <taxon>Eukaryota</taxon>
        <taxon>Rhodophyta</taxon>
        <taxon>Stylonematophyceae</taxon>
        <taxon>Stylonematales</taxon>
        <taxon>Stylonemataceae</taxon>
        <taxon>Rhodosorus</taxon>
    </lineage>
</organism>
<reference evidence="8" key="1">
    <citation type="submission" date="2021-01" db="EMBL/GenBank/DDBJ databases">
        <authorList>
            <person name="Corre E."/>
            <person name="Pelletier E."/>
            <person name="Niang G."/>
            <person name="Scheremetjew M."/>
            <person name="Finn R."/>
            <person name="Kale V."/>
            <person name="Holt S."/>
            <person name="Cochrane G."/>
            <person name="Meng A."/>
            <person name="Brown T."/>
            <person name="Cohen L."/>
        </authorList>
    </citation>
    <scope>NUCLEOTIDE SEQUENCE</scope>
    <source>
        <strain evidence="8">CCMP 769</strain>
    </source>
</reference>
<evidence type="ECO:0000256" key="4">
    <source>
        <dbReference type="PROSITE-ProRule" id="PRU00723"/>
    </source>
</evidence>
<evidence type="ECO:0000256" key="2">
    <source>
        <dbReference type="ARBA" id="ARBA00022771"/>
    </source>
</evidence>
<feature type="domain" description="RING-type" evidence="6">
    <location>
        <begin position="201"/>
        <end position="238"/>
    </location>
</feature>
<evidence type="ECO:0000256" key="3">
    <source>
        <dbReference type="ARBA" id="ARBA00022833"/>
    </source>
</evidence>
<evidence type="ECO:0000259" key="7">
    <source>
        <dbReference type="PROSITE" id="PS50103"/>
    </source>
</evidence>
<dbReference type="InterPro" id="IPR036855">
    <property type="entry name" value="Znf_CCCH_sf"/>
</dbReference>
<evidence type="ECO:0008006" key="9">
    <source>
        <dbReference type="Google" id="ProtNLM"/>
    </source>
</evidence>
<dbReference type="EMBL" id="HBHW01029323">
    <property type="protein sequence ID" value="CAE0054691.1"/>
    <property type="molecule type" value="Transcribed_RNA"/>
</dbReference>
<dbReference type="AlphaFoldDB" id="A0A7S2ZZL0"/>